<keyword evidence="2" id="KW-1185">Reference proteome</keyword>
<evidence type="ECO:0000313" key="2">
    <source>
        <dbReference type="Proteomes" id="UP000027491"/>
    </source>
</evidence>
<dbReference type="OrthoDB" id="20688at10239"/>
<evidence type="ECO:0000313" key="1">
    <source>
        <dbReference type="EMBL" id="AID58876.1"/>
    </source>
</evidence>
<name>A0A068F4K6_9CAUD</name>
<proteinExistence type="predicted"/>
<dbReference type="Proteomes" id="UP000027491">
    <property type="component" value="Segment"/>
</dbReference>
<dbReference type="EMBL" id="KJ567043">
    <property type="protein sequence ID" value="AID58876.1"/>
    <property type="molecule type" value="Genomic_DNA"/>
</dbReference>
<reference evidence="1 2" key="1">
    <citation type="submission" date="2014-03" db="EMBL/GenBank/DDBJ databases">
        <authorList>
            <person name="Yoder B.A."/>
            <person name="Colicchio M.A."/>
            <person name="Schafer C.E."/>
            <person name="Abrahim M.R."/>
            <person name="Adkins N.L."/>
            <person name="Burke K.A."/>
            <person name="Churilla B.M."/>
            <person name="Cohen K.L."/>
            <person name="Fasoranti T.O."/>
            <person name="Genkil J.S."/>
            <person name="Kramer Z.J."/>
            <person name="Prout A.K."/>
            <person name="Schwarz A.G."/>
            <person name="Tish M."/>
            <person name="Vispute N."/>
            <person name="Wilkes K.E."/>
            <person name="Williams C.R."/>
            <person name="Xiao X."/>
            <person name="Yu V.J."/>
            <person name="Lapin J.S."/>
            <person name="Ott C.T."/>
            <person name="Walburn T.D."/>
            <person name="Bradley K.W."/>
            <person name="Clarke D.Q."/>
            <person name="Lewis M.F."/>
            <person name="Barker L.P."/>
            <person name="Bailey C."/>
            <person name="Asai D.J."/>
            <person name="Bowman C.A."/>
            <person name="Russell D.A."/>
            <person name="Pope W.H."/>
            <person name="Jacobs-Sera D."/>
            <person name="Hendrix R.W."/>
            <person name="Hatfull G.F."/>
        </authorList>
    </citation>
    <scope>NUCLEOTIDE SEQUENCE [LARGE SCALE GENOMIC DNA]</scope>
</reference>
<protein>
    <submittedName>
        <fullName evidence="1">Uncharacterized protein</fullName>
    </submittedName>
</protein>
<gene>
    <name evidence="1" type="primary">57</name>
    <name evidence="1" type="ORF">PBI_GAIA_57</name>
</gene>
<dbReference type="GeneID" id="23679563"/>
<sequence length="73" mass="8288">MSDPVTEAVRRAIGPEVGLILPPHSSFHYAENAAREALKPIREWSERHSGECSWIDELLDDLAPLIYTIEEMK</sequence>
<accession>A0A068F4K6</accession>
<dbReference type="RefSeq" id="YP_009124799.1">
    <property type="nucleotide sequence ID" value="NC_026590.1"/>
</dbReference>
<dbReference type="KEGG" id="vg:23679563"/>
<organism evidence="1 2">
    <name type="scientific">Mycobacterium phage Gaia</name>
    <dbReference type="NCBI Taxonomy" id="1486472"/>
    <lineage>
        <taxon>Viruses</taxon>
        <taxon>Duplodnaviria</taxon>
        <taxon>Heunggongvirae</taxon>
        <taxon>Uroviricota</taxon>
        <taxon>Caudoviricetes</taxon>
        <taxon>Gaiavirus</taxon>
        <taxon>Gaiavirus gaia</taxon>
    </lineage>
</organism>